<dbReference type="Pfam" id="PF13401">
    <property type="entry name" value="AAA_22"/>
    <property type="match status" value="1"/>
</dbReference>
<evidence type="ECO:0000259" key="1">
    <source>
        <dbReference type="PROSITE" id="PS50043"/>
    </source>
</evidence>
<keyword evidence="3" id="KW-1185">Reference proteome</keyword>
<dbReference type="PANTHER" id="PTHR47691">
    <property type="entry name" value="REGULATOR-RELATED"/>
    <property type="match status" value="1"/>
</dbReference>
<dbReference type="InterPro" id="IPR000792">
    <property type="entry name" value="Tscrpt_reg_LuxR_C"/>
</dbReference>
<accession>A0ABQ4DWX9</accession>
<protein>
    <recommendedName>
        <fullName evidence="1">HTH luxR-type domain-containing protein</fullName>
    </recommendedName>
</protein>
<organism evidence="2 3">
    <name type="scientific">Plantactinospora endophytica</name>
    <dbReference type="NCBI Taxonomy" id="673535"/>
    <lineage>
        <taxon>Bacteria</taxon>
        <taxon>Bacillati</taxon>
        <taxon>Actinomycetota</taxon>
        <taxon>Actinomycetes</taxon>
        <taxon>Micromonosporales</taxon>
        <taxon>Micromonosporaceae</taxon>
        <taxon>Plantactinospora</taxon>
    </lineage>
</organism>
<dbReference type="PANTHER" id="PTHR47691:SF3">
    <property type="entry name" value="HTH-TYPE TRANSCRIPTIONAL REGULATOR RV0890C-RELATED"/>
    <property type="match status" value="1"/>
</dbReference>
<reference evidence="2 3" key="1">
    <citation type="submission" date="2021-01" db="EMBL/GenBank/DDBJ databases">
        <title>Whole genome shotgun sequence of Plantactinospora endophytica NBRC 110450.</title>
        <authorList>
            <person name="Komaki H."/>
            <person name="Tamura T."/>
        </authorList>
    </citation>
    <scope>NUCLEOTIDE SEQUENCE [LARGE SCALE GENOMIC DNA]</scope>
    <source>
        <strain evidence="2 3">NBRC 110450</strain>
    </source>
</reference>
<dbReference type="InterPro" id="IPR016032">
    <property type="entry name" value="Sig_transdc_resp-reg_C-effctor"/>
</dbReference>
<comment type="caution">
    <text evidence="2">The sequence shown here is derived from an EMBL/GenBank/DDBJ whole genome shotgun (WGS) entry which is preliminary data.</text>
</comment>
<dbReference type="Gene3D" id="1.10.10.10">
    <property type="entry name" value="Winged helix-like DNA-binding domain superfamily/Winged helix DNA-binding domain"/>
    <property type="match status" value="1"/>
</dbReference>
<dbReference type="CDD" id="cd06170">
    <property type="entry name" value="LuxR_C_like"/>
    <property type="match status" value="1"/>
</dbReference>
<proteinExistence type="predicted"/>
<evidence type="ECO:0000313" key="2">
    <source>
        <dbReference type="EMBL" id="GIG86962.1"/>
    </source>
</evidence>
<dbReference type="PRINTS" id="PR00038">
    <property type="entry name" value="HTHLUXR"/>
</dbReference>
<dbReference type="SUPFAM" id="SSF46894">
    <property type="entry name" value="C-terminal effector domain of the bipartite response regulators"/>
    <property type="match status" value="1"/>
</dbReference>
<dbReference type="EMBL" id="BONW01000007">
    <property type="protein sequence ID" value="GIG86962.1"/>
    <property type="molecule type" value="Genomic_DNA"/>
</dbReference>
<dbReference type="InterPro" id="IPR049945">
    <property type="entry name" value="AAA_22"/>
</dbReference>
<dbReference type="Proteomes" id="UP000646749">
    <property type="component" value="Unassembled WGS sequence"/>
</dbReference>
<dbReference type="InterPro" id="IPR027417">
    <property type="entry name" value="P-loop_NTPase"/>
</dbReference>
<dbReference type="InterPro" id="IPR036388">
    <property type="entry name" value="WH-like_DNA-bd_sf"/>
</dbReference>
<feature type="domain" description="HTH luxR-type" evidence="1">
    <location>
        <begin position="707"/>
        <end position="772"/>
    </location>
</feature>
<gene>
    <name evidence="2" type="ORF">Pen02_18980</name>
</gene>
<sequence>MTTPGTLPLDIATWVGRDAELAQACSRLRHGRLLTLIGTGGVGKTRLALRVAHLLQSSHPGGAWMVDLGVLQPQGVTPERIYAHLALTLGIRQLGPAGLDVLLDHLHNRRILLVLDNCEQLVPAVRECVNALVRTAPHVRILATSRQALSIDGEQTLVVPPMPPHEAVDLFNACALAAGASPAVIDDQRAVTDLCRQLDGLPLAIRLAASRVRTLSVQQLTQRLADHRFRLLADPSAACADNENPPRHSTLRQVVDVSYDLCTDGEQTLWNRVSTFAGFCDLSAIEAICTGDGVATAEVLDLVSGLVDKSVLSVDATAGLNHPPRYYLLNTLRDYGRHKLATSGQTQRVRDRHRDYYRALTSRAATTWLGPTEPEAMATVHRELPDILAAIDESIACQDLPAAREICRDLVRTRAPFFFGWLDLATQQLRRVIDASKTIPTPHRDDAADLAATMSLAAWVDATQGRHTNAAELVGAAYELHQQWELAVTPAVLYGHGSSVALNTGGQDAISLLAAAREALADSPGDRQMASLMWAMASAFADAPATAVRNTEEYLRQSEAAHAPWTISWALWTAALAALANDDHARAEELAARGLSLQRDLDDQWGQTWSIELSAWIIAAQLGGGDSVSTEARRAGWLLGASRARQQKLGVNLPGLRPLARRNTQARAAIAGVLGETGLAEAVDAGVRRHANAVRIALKESTSRRPAAIGSLRLTDRQREVAAMITQGMTSAEIGTHLRITARTVDVHVRDILQRLGLRGRAAIATWWTTQGDQQP</sequence>
<dbReference type="Pfam" id="PF00196">
    <property type="entry name" value="GerE"/>
    <property type="match status" value="1"/>
</dbReference>
<dbReference type="PRINTS" id="PR00364">
    <property type="entry name" value="DISEASERSIST"/>
</dbReference>
<dbReference type="SMART" id="SM00421">
    <property type="entry name" value="HTH_LUXR"/>
    <property type="match status" value="1"/>
</dbReference>
<dbReference type="PROSITE" id="PS50043">
    <property type="entry name" value="HTH_LUXR_2"/>
    <property type="match status" value="1"/>
</dbReference>
<dbReference type="SUPFAM" id="SSF52540">
    <property type="entry name" value="P-loop containing nucleoside triphosphate hydrolases"/>
    <property type="match status" value="1"/>
</dbReference>
<evidence type="ECO:0000313" key="3">
    <source>
        <dbReference type="Proteomes" id="UP000646749"/>
    </source>
</evidence>
<dbReference type="Gene3D" id="3.40.50.300">
    <property type="entry name" value="P-loop containing nucleotide triphosphate hydrolases"/>
    <property type="match status" value="1"/>
</dbReference>
<dbReference type="RefSeq" id="WP_203865563.1">
    <property type="nucleotide sequence ID" value="NZ_BONW01000007.1"/>
</dbReference>
<name>A0ABQ4DWX9_9ACTN</name>